<dbReference type="SUPFAM" id="SSF48498">
    <property type="entry name" value="Tetracyclin repressor-like, C-terminal domain"/>
    <property type="match status" value="1"/>
</dbReference>
<dbReference type="Gene3D" id="1.10.357.10">
    <property type="entry name" value="Tetracycline Repressor, domain 2"/>
    <property type="match status" value="1"/>
</dbReference>
<dbReference type="Pfam" id="PF00440">
    <property type="entry name" value="TetR_N"/>
    <property type="match status" value="1"/>
</dbReference>
<dbReference type="PANTHER" id="PTHR30055:SF220">
    <property type="entry name" value="TETR-FAMILY REGULATORY PROTEIN"/>
    <property type="match status" value="1"/>
</dbReference>
<keyword evidence="2 4" id="KW-0238">DNA-binding</keyword>
<keyword evidence="1" id="KW-0805">Transcription regulation</keyword>
<keyword evidence="3" id="KW-0804">Transcription</keyword>
<name>A0A4R2MFU5_RUBGE</name>
<evidence type="ECO:0000256" key="4">
    <source>
        <dbReference type="PROSITE-ProRule" id="PRU00335"/>
    </source>
</evidence>
<dbReference type="GO" id="GO:0000976">
    <property type="term" value="F:transcription cis-regulatory region binding"/>
    <property type="evidence" value="ECO:0007669"/>
    <property type="project" value="TreeGrafter"/>
</dbReference>
<evidence type="ECO:0000259" key="5">
    <source>
        <dbReference type="PROSITE" id="PS50977"/>
    </source>
</evidence>
<dbReference type="EMBL" id="SLXD01000001">
    <property type="protein sequence ID" value="TCP05291.1"/>
    <property type="molecule type" value="Genomic_DNA"/>
</dbReference>
<accession>A0A4R2MFU5</accession>
<feature type="domain" description="HTH tetR-type" evidence="5">
    <location>
        <begin position="19"/>
        <end position="79"/>
    </location>
</feature>
<protein>
    <submittedName>
        <fullName evidence="6">TetR family transcriptional regulator</fullName>
    </submittedName>
</protein>
<evidence type="ECO:0000313" key="6">
    <source>
        <dbReference type="EMBL" id="TCP05291.1"/>
    </source>
</evidence>
<dbReference type="GeneID" id="99686890"/>
<dbReference type="Pfam" id="PF13305">
    <property type="entry name" value="TetR_C_33"/>
    <property type="match status" value="1"/>
</dbReference>
<comment type="caution">
    <text evidence="6">The sequence shown here is derived from an EMBL/GenBank/DDBJ whole genome shotgun (WGS) entry which is preliminary data.</text>
</comment>
<dbReference type="InterPro" id="IPR009057">
    <property type="entry name" value="Homeodomain-like_sf"/>
</dbReference>
<gene>
    <name evidence="6" type="ORF">EV684_101163</name>
</gene>
<dbReference type="GO" id="GO:0003700">
    <property type="term" value="F:DNA-binding transcription factor activity"/>
    <property type="evidence" value="ECO:0007669"/>
    <property type="project" value="TreeGrafter"/>
</dbReference>
<evidence type="ECO:0000256" key="1">
    <source>
        <dbReference type="ARBA" id="ARBA00023015"/>
    </source>
</evidence>
<dbReference type="PANTHER" id="PTHR30055">
    <property type="entry name" value="HTH-TYPE TRANSCRIPTIONAL REGULATOR RUTR"/>
    <property type="match status" value="1"/>
</dbReference>
<dbReference type="InterPro" id="IPR036271">
    <property type="entry name" value="Tet_transcr_reg_TetR-rel_C_sf"/>
</dbReference>
<dbReference type="InterPro" id="IPR050109">
    <property type="entry name" value="HTH-type_TetR-like_transc_reg"/>
</dbReference>
<dbReference type="OrthoDB" id="5293556at2"/>
<dbReference type="InterPro" id="IPR025996">
    <property type="entry name" value="MT1864/Rv1816-like_C"/>
</dbReference>
<sequence length="207" mass="22211">MDSRSTAPGGPARRSYHHGDLRVALREAAERILVERGAAEVSLREVARAVGVSHAAPYRHYASREALLADIAAGGFDRLRAVFAALPERPDAAARFVSMARAYVEFAVAQPAIYRLMLGPEVRKADHPVLAEAGHRVLDTLRRALLALGVPAPATDEAMAAWGFAHGLAQLLVDGRLETDPAVDIPLDLERLVERSARIYVAGLAAA</sequence>
<dbReference type="PROSITE" id="PS50977">
    <property type="entry name" value="HTH_TETR_2"/>
    <property type="match status" value="1"/>
</dbReference>
<evidence type="ECO:0000256" key="2">
    <source>
        <dbReference type="ARBA" id="ARBA00023125"/>
    </source>
</evidence>
<organism evidence="6 7">
    <name type="scientific">Rubrivivax gelatinosus</name>
    <name type="common">Rhodocyclus gelatinosus</name>
    <name type="synonym">Rhodopseudomonas gelatinosa</name>
    <dbReference type="NCBI Taxonomy" id="28068"/>
    <lineage>
        <taxon>Bacteria</taxon>
        <taxon>Pseudomonadati</taxon>
        <taxon>Pseudomonadota</taxon>
        <taxon>Betaproteobacteria</taxon>
        <taxon>Burkholderiales</taxon>
        <taxon>Sphaerotilaceae</taxon>
        <taxon>Rubrivivax</taxon>
    </lineage>
</organism>
<evidence type="ECO:0000313" key="7">
    <source>
        <dbReference type="Proteomes" id="UP000295106"/>
    </source>
</evidence>
<dbReference type="InterPro" id="IPR001647">
    <property type="entry name" value="HTH_TetR"/>
</dbReference>
<dbReference type="RefSeq" id="WP_132644306.1">
    <property type="nucleotide sequence ID" value="NZ_CP181386.1"/>
</dbReference>
<reference evidence="6 7" key="1">
    <citation type="submission" date="2019-03" db="EMBL/GenBank/DDBJ databases">
        <title>Genomic Encyclopedia of Type Strains, Phase IV (KMG-IV): sequencing the most valuable type-strain genomes for metagenomic binning, comparative biology and taxonomic classification.</title>
        <authorList>
            <person name="Goeker M."/>
        </authorList>
    </citation>
    <scope>NUCLEOTIDE SEQUENCE [LARGE SCALE GENOMIC DNA]</scope>
    <source>
        <strain evidence="6 7">DSM 1709</strain>
    </source>
</reference>
<dbReference type="Proteomes" id="UP000295106">
    <property type="component" value="Unassembled WGS sequence"/>
</dbReference>
<proteinExistence type="predicted"/>
<evidence type="ECO:0000256" key="3">
    <source>
        <dbReference type="ARBA" id="ARBA00023163"/>
    </source>
</evidence>
<feature type="DNA-binding region" description="H-T-H motif" evidence="4">
    <location>
        <begin position="42"/>
        <end position="61"/>
    </location>
</feature>
<dbReference type="PRINTS" id="PR00455">
    <property type="entry name" value="HTHTETR"/>
</dbReference>
<dbReference type="SUPFAM" id="SSF46689">
    <property type="entry name" value="Homeodomain-like"/>
    <property type="match status" value="1"/>
</dbReference>
<dbReference type="AlphaFoldDB" id="A0A4R2MFU5"/>